<keyword evidence="3 6" id="KW-0812">Transmembrane</keyword>
<keyword evidence="8" id="KW-1185">Reference proteome</keyword>
<evidence type="ECO:0000256" key="4">
    <source>
        <dbReference type="ARBA" id="ARBA00022989"/>
    </source>
</evidence>
<sequence>MSDLTFWASVAKLILALPVVVLLAYLSLRMTASVSERSGKGSNIEVLEKKVLHKNQFLYIVKAGQAFHLMAGTEHSMTLIRTLDPEEVKIPELKALDSDKFKGILTAAAAKLGRSA</sequence>
<dbReference type="InterPro" id="IPR022781">
    <property type="entry name" value="Flagellar_biosynth_FliO"/>
</dbReference>
<dbReference type="STRING" id="1120920.SAMN03080599_00943"/>
<protein>
    <submittedName>
        <fullName evidence="7">Flagellar biosynthesis protein, FliO</fullName>
    </submittedName>
</protein>
<reference evidence="7 8" key="1">
    <citation type="submission" date="2016-10" db="EMBL/GenBank/DDBJ databases">
        <authorList>
            <person name="de Groot N.N."/>
        </authorList>
    </citation>
    <scope>NUCLEOTIDE SEQUENCE [LARGE SCALE GENOMIC DNA]</scope>
    <source>
        <strain evidence="7 8">DSM 2784</strain>
    </source>
</reference>
<evidence type="ECO:0000313" key="8">
    <source>
        <dbReference type="Proteomes" id="UP000199208"/>
    </source>
</evidence>
<evidence type="ECO:0000256" key="6">
    <source>
        <dbReference type="SAM" id="Phobius"/>
    </source>
</evidence>
<proteinExistence type="predicted"/>
<keyword evidence="7" id="KW-0282">Flagellum</keyword>
<dbReference type="GO" id="GO:0044781">
    <property type="term" value="P:bacterial-type flagellum organization"/>
    <property type="evidence" value="ECO:0007669"/>
    <property type="project" value="InterPro"/>
</dbReference>
<evidence type="ECO:0000256" key="5">
    <source>
        <dbReference type="ARBA" id="ARBA00023136"/>
    </source>
</evidence>
<dbReference type="Pfam" id="PF04347">
    <property type="entry name" value="FliO"/>
    <property type="match status" value="1"/>
</dbReference>
<accession>A0A1G5RV97</accession>
<comment type="subcellular location">
    <subcellularLocation>
        <location evidence="1">Cell membrane</location>
    </subcellularLocation>
</comment>
<evidence type="ECO:0000256" key="3">
    <source>
        <dbReference type="ARBA" id="ARBA00022692"/>
    </source>
</evidence>
<keyword evidence="4 6" id="KW-1133">Transmembrane helix</keyword>
<organism evidence="7 8">
    <name type="scientific">Acidaminobacter hydrogenoformans DSM 2784</name>
    <dbReference type="NCBI Taxonomy" id="1120920"/>
    <lineage>
        <taxon>Bacteria</taxon>
        <taxon>Bacillati</taxon>
        <taxon>Bacillota</taxon>
        <taxon>Clostridia</taxon>
        <taxon>Peptostreptococcales</taxon>
        <taxon>Acidaminobacteraceae</taxon>
        <taxon>Acidaminobacter</taxon>
    </lineage>
</organism>
<keyword evidence="7" id="KW-0969">Cilium</keyword>
<evidence type="ECO:0000256" key="2">
    <source>
        <dbReference type="ARBA" id="ARBA00022475"/>
    </source>
</evidence>
<name>A0A1G5RV97_9FIRM</name>
<keyword evidence="7" id="KW-0966">Cell projection</keyword>
<dbReference type="Proteomes" id="UP000199208">
    <property type="component" value="Unassembled WGS sequence"/>
</dbReference>
<feature type="transmembrane region" description="Helical" evidence="6">
    <location>
        <begin position="6"/>
        <end position="28"/>
    </location>
</feature>
<dbReference type="RefSeq" id="WP_092589732.1">
    <property type="nucleotide sequence ID" value="NZ_FMWL01000003.1"/>
</dbReference>
<dbReference type="AlphaFoldDB" id="A0A1G5RV97"/>
<dbReference type="GO" id="GO:0016020">
    <property type="term" value="C:membrane"/>
    <property type="evidence" value="ECO:0007669"/>
    <property type="project" value="InterPro"/>
</dbReference>
<keyword evidence="5 6" id="KW-0472">Membrane</keyword>
<evidence type="ECO:0000313" key="7">
    <source>
        <dbReference type="EMBL" id="SCZ77778.1"/>
    </source>
</evidence>
<gene>
    <name evidence="7" type="ORF">SAMN03080599_00943</name>
</gene>
<dbReference type="EMBL" id="FMWL01000003">
    <property type="protein sequence ID" value="SCZ77778.1"/>
    <property type="molecule type" value="Genomic_DNA"/>
</dbReference>
<evidence type="ECO:0000256" key="1">
    <source>
        <dbReference type="ARBA" id="ARBA00004236"/>
    </source>
</evidence>
<keyword evidence="2" id="KW-1003">Cell membrane</keyword>